<dbReference type="Proteomes" id="UP001159427">
    <property type="component" value="Unassembled WGS sequence"/>
</dbReference>
<sequence length="101" mass="11346">KTEFLIIGSSQQLEKLDNISIRVGDSDIHLEPRARNLGCWFDSRLSMASHITKLSTLGDRSITCAAPKLWNALPFDIRSARTVGIFKAKLKTHLFRHALLS</sequence>
<proteinExistence type="predicted"/>
<keyword evidence="2" id="KW-1185">Reference proteome</keyword>
<protein>
    <submittedName>
        <fullName evidence="1">Uncharacterized protein</fullName>
    </submittedName>
</protein>
<comment type="caution">
    <text evidence="1">The sequence shown here is derived from an EMBL/GenBank/DDBJ whole genome shotgun (WGS) entry which is preliminary data.</text>
</comment>
<evidence type="ECO:0000313" key="1">
    <source>
        <dbReference type="EMBL" id="CAH3027003.1"/>
    </source>
</evidence>
<reference evidence="1 2" key="1">
    <citation type="submission" date="2022-05" db="EMBL/GenBank/DDBJ databases">
        <authorList>
            <consortium name="Genoscope - CEA"/>
            <person name="William W."/>
        </authorList>
    </citation>
    <scope>NUCLEOTIDE SEQUENCE [LARGE SCALE GENOMIC DNA]</scope>
</reference>
<accession>A0ABN8MC58</accession>
<organism evidence="1 2">
    <name type="scientific">Porites evermanni</name>
    <dbReference type="NCBI Taxonomy" id="104178"/>
    <lineage>
        <taxon>Eukaryota</taxon>
        <taxon>Metazoa</taxon>
        <taxon>Cnidaria</taxon>
        <taxon>Anthozoa</taxon>
        <taxon>Hexacorallia</taxon>
        <taxon>Scleractinia</taxon>
        <taxon>Fungiina</taxon>
        <taxon>Poritidae</taxon>
        <taxon>Porites</taxon>
    </lineage>
</organism>
<name>A0ABN8MC58_9CNID</name>
<evidence type="ECO:0000313" key="2">
    <source>
        <dbReference type="Proteomes" id="UP001159427"/>
    </source>
</evidence>
<dbReference type="EMBL" id="CALNXI010000430">
    <property type="protein sequence ID" value="CAH3027003.1"/>
    <property type="molecule type" value="Genomic_DNA"/>
</dbReference>
<feature type="non-terminal residue" evidence="1">
    <location>
        <position position="1"/>
    </location>
</feature>
<gene>
    <name evidence="1" type="ORF">PEVE_00030456</name>
</gene>